<protein>
    <submittedName>
        <fullName evidence="13">Serine/threonine kinase family protein</fullName>
    </submittedName>
</protein>
<dbReference type="SUPFAM" id="SSF56112">
    <property type="entry name" value="Protein kinase-like (PK-like)"/>
    <property type="match status" value="2"/>
</dbReference>
<keyword evidence="11" id="KW-1133">Transmembrane helix</keyword>
<comment type="caution">
    <text evidence="13">The sequence shown here is derived from an EMBL/GenBank/DDBJ whole genome shotgun (WGS) entry which is preliminary data.</text>
</comment>
<gene>
    <name evidence="13" type="ORF">PPSIR1_04603</name>
</gene>
<feature type="binding site" evidence="8">
    <location>
        <position position="337"/>
    </location>
    <ligand>
        <name>ATP</name>
        <dbReference type="ChEBI" id="CHEBI:30616"/>
    </ligand>
</feature>
<dbReference type="InterPro" id="IPR036322">
    <property type="entry name" value="WD40_repeat_dom_sf"/>
</dbReference>
<dbReference type="PANTHER" id="PTHR43289:SF6">
    <property type="entry name" value="SERINE_THREONINE-PROTEIN KINASE NEKL-3"/>
    <property type="match status" value="1"/>
</dbReference>
<keyword evidence="5 13" id="KW-0418">Kinase</keyword>
<accession>A6FWP3</accession>
<feature type="repeat" description="WD" evidence="7">
    <location>
        <begin position="768"/>
        <end position="809"/>
    </location>
</feature>
<feature type="domain" description="Protein kinase" evidence="12">
    <location>
        <begin position="308"/>
        <end position="582"/>
    </location>
</feature>
<evidence type="ECO:0000256" key="1">
    <source>
        <dbReference type="ARBA" id="ARBA00022574"/>
    </source>
</evidence>
<dbReference type="PROSITE" id="PS50294">
    <property type="entry name" value="WD_REPEATS_REGION"/>
    <property type="match status" value="2"/>
</dbReference>
<dbReference type="Gene3D" id="2.130.10.10">
    <property type="entry name" value="YVTN repeat-like/Quinoprotein amine dehydrogenase"/>
    <property type="match status" value="3"/>
</dbReference>
<evidence type="ECO:0000256" key="9">
    <source>
        <dbReference type="SAM" id="Coils"/>
    </source>
</evidence>
<evidence type="ECO:0000256" key="11">
    <source>
        <dbReference type="SAM" id="Phobius"/>
    </source>
</evidence>
<dbReference type="CDD" id="cd14014">
    <property type="entry name" value="STKc_PknB_like"/>
    <property type="match status" value="2"/>
</dbReference>
<dbReference type="SUPFAM" id="SSF50978">
    <property type="entry name" value="WD40 repeat-like"/>
    <property type="match status" value="1"/>
</dbReference>
<dbReference type="PANTHER" id="PTHR43289">
    <property type="entry name" value="MITOGEN-ACTIVATED PROTEIN KINASE KINASE KINASE 20-RELATED"/>
    <property type="match status" value="1"/>
</dbReference>
<reference evidence="13 14" key="1">
    <citation type="submission" date="2007-06" db="EMBL/GenBank/DDBJ databases">
        <authorList>
            <person name="Shimkets L."/>
            <person name="Ferriera S."/>
            <person name="Johnson J."/>
            <person name="Kravitz S."/>
            <person name="Beeson K."/>
            <person name="Sutton G."/>
            <person name="Rogers Y.-H."/>
            <person name="Friedman R."/>
            <person name="Frazier M."/>
            <person name="Venter J.C."/>
        </authorList>
    </citation>
    <scope>NUCLEOTIDE SEQUENCE [LARGE SCALE GENOMIC DNA]</scope>
    <source>
        <strain evidence="13 14">SIR-1</strain>
    </source>
</reference>
<dbReference type="Pfam" id="PF00069">
    <property type="entry name" value="Pkinase"/>
    <property type="match status" value="2"/>
</dbReference>
<keyword evidence="9" id="KW-0175">Coiled coil</keyword>
<name>A6FWP3_9BACT</name>
<dbReference type="eggNOG" id="COG0515">
    <property type="taxonomic scope" value="Bacteria"/>
</dbReference>
<feature type="compositionally biased region" description="Low complexity" evidence="10">
    <location>
        <begin position="7"/>
        <end position="23"/>
    </location>
</feature>
<feature type="repeat" description="WD" evidence="7">
    <location>
        <begin position="726"/>
        <end position="767"/>
    </location>
</feature>
<dbReference type="SMART" id="SM00220">
    <property type="entry name" value="S_TKc"/>
    <property type="match status" value="2"/>
</dbReference>
<dbReference type="GO" id="GO:0005524">
    <property type="term" value="F:ATP binding"/>
    <property type="evidence" value="ECO:0007669"/>
    <property type="project" value="UniProtKB-UniRule"/>
</dbReference>
<dbReference type="InterPro" id="IPR019775">
    <property type="entry name" value="WD40_repeat_CS"/>
</dbReference>
<evidence type="ECO:0000256" key="5">
    <source>
        <dbReference type="ARBA" id="ARBA00022777"/>
    </source>
</evidence>
<keyword evidence="3" id="KW-0677">Repeat</keyword>
<sequence>MLGQMFGPPDAAEGEPEASPAGPRFEIGERLGEGGMGVVYAARDPKLDRRVAVKLLACEHPELRRRFVREAKALAQLNHPNVVQIYDVGELEEQAYIAMEFVEGATLSAWLEASKPALSAIVEVFVGAGRGLAEAHGRGLVHRDVKPSNIMIDGEGRARLMDFGLVRVAAIEGVDWGQSSLTATGALLGTPAYMPPEQLRGEAVDARSDQFSFCAALWEAVTGRRPFALDPQTGLPRHVELELEARAPSPGAGANAVLAGELEALALSGLRLDPARRHPSMSALVEALEQLQASAPFEAGAGETIGGYVLSRRLGEGGMGVVYAAYDPDLDRKVALKLLRQSRRTCEVALERFAREAKALARVEHPNVVDIYGFGPCAAGLYIAMEYVEGETLDAWLERAEPDWQARLSVLVEAGQALAAAHTRDLVHRDFKPSNVMIGEAPAGQRRVRVLDFGLARSTAGDRGVAAEELTAEHTVLGTKRYMALEQIEGGAVDGLTDQFTFCMVAFEVLFGVQAFPGATLSARAVDMRGGAVADPPRGPGTPGRGIPRRVLAALRRGMAAEPEARWPSMDALLLELSHSLTRDRRRSWALVGLGGLGVALAAVLIAGWIIRGLWGQLHERERALEDSNAALADNNAELEARSAELEARFDLEQARALSALAATPGRRREALVGAAALYACYGLHAGECAAARQRAGAPAWTEPVPWPIEAALFAASRSLHASWERDAHSGLITALAFEPGGARLVTAGADHRAVIWEARSGERLAVLDRHVGPVRGLSFSPEGSRLLTWSADGTASLWLTDSGAHYRSFDRGEVQAASFDGEGRSLLIAELAPGGGVTVARFASAVGAGIAAEPELRVELPEVGGVARLVPFPGGARALIADGRGQAWIVELGDGSGRVVARFEAGARAWSGTWVDGAIVDEVELPLALSPDGARVVSVARSGASILRDGEGRAIAELEGAAASQPSVLAFSRDGAVLVGVGRRGPPQLWSAGDGRRLRELEGHGLAVLDAAHGPGERLATVGTDGLVRVWSLGEGQATTVLEELDGLPVRVAFSGEHEGSPRLAVATAEGGVRVWDLEERTRTRLRAPEGPRLASAALLEGPRAALASREEVRAWALGADRAEPGSSLGRGRAPVTALVSGTLPTREKTAVVYAGDAAGGIRAWSPGSGEVLGALEAPASPSAIRAVALVEGGHSLASVDADGRLQLWSVRVDAAGRVRLEARASALVEGGATALRFASDGQRLWVAGLARRLEGWSLEPFERASAEVLDFVPLALASAPGGERLAAGGVGGHARVWAVDGDRLSERARIDSGDASITALRFDIFGERLVTGGDLHLRLWTLEADGAERVADLGGHADAILDLRWGEGAWADWLFSVSADGELRRSLARAPARLAAVCEVLGSATGAGGASLRQPCARLEAR</sequence>
<keyword evidence="2" id="KW-0808">Transferase</keyword>
<keyword evidence="6 8" id="KW-0067">ATP-binding</keyword>
<evidence type="ECO:0000259" key="12">
    <source>
        <dbReference type="PROSITE" id="PS50011"/>
    </source>
</evidence>
<dbReference type="SUPFAM" id="SSF101908">
    <property type="entry name" value="Putative isomerase YbhE"/>
    <property type="match status" value="1"/>
</dbReference>
<evidence type="ECO:0000256" key="10">
    <source>
        <dbReference type="SAM" id="MobiDB-lite"/>
    </source>
</evidence>
<dbReference type="PROSITE" id="PS50082">
    <property type="entry name" value="WD_REPEATS_2"/>
    <property type="match status" value="3"/>
</dbReference>
<evidence type="ECO:0000256" key="3">
    <source>
        <dbReference type="ARBA" id="ARBA00022737"/>
    </source>
</evidence>
<evidence type="ECO:0000256" key="6">
    <source>
        <dbReference type="ARBA" id="ARBA00022840"/>
    </source>
</evidence>
<dbReference type="InterPro" id="IPR011009">
    <property type="entry name" value="Kinase-like_dom_sf"/>
</dbReference>
<feature type="domain" description="Protein kinase" evidence="12">
    <location>
        <begin position="25"/>
        <end position="291"/>
    </location>
</feature>
<evidence type="ECO:0000256" key="4">
    <source>
        <dbReference type="ARBA" id="ARBA00022741"/>
    </source>
</evidence>
<organism evidence="13 14">
    <name type="scientific">Plesiocystis pacifica SIR-1</name>
    <dbReference type="NCBI Taxonomy" id="391625"/>
    <lineage>
        <taxon>Bacteria</taxon>
        <taxon>Pseudomonadati</taxon>
        <taxon>Myxococcota</taxon>
        <taxon>Polyangia</taxon>
        <taxon>Nannocystales</taxon>
        <taxon>Nannocystaceae</taxon>
        <taxon>Plesiocystis</taxon>
    </lineage>
</organism>
<keyword evidence="1 7" id="KW-0853">WD repeat</keyword>
<keyword evidence="11" id="KW-0812">Transmembrane</keyword>
<dbReference type="InterPro" id="IPR000719">
    <property type="entry name" value="Prot_kinase_dom"/>
</dbReference>
<proteinExistence type="predicted"/>
<dbReference type="SMART" id="SM00320">
    <property type="entry name" value="WD40"/>
    <property type="match status" value="8"/>
</dbReference>
<keyword evidence="11" id="KW-0472">Membrane</keyword>
<feature type="region of interest" description="Disordered" evidence="10">
    <location>
        <begin position="1"/>
        <end position="23"/>
    </location>
</feature>
<feature type="binding site" evidence="8">
    <location>
        <position position="54"/>
    </location>
    <ligand>
        <name>ATP</name>
        <dbReference type="ChEBI" id="CHEBI:30616"/>
    </ligand>
</feature>
<evidence type="ECO:0000256" key="7">
    <source>
        <dbReference type="PROSITE-ProRule" id="PRU00221"/>
    </source>
</evidence>
<dbReference type="PROSITE" id="PS50011">
    <property type="entry name" value="PROTEIN_KINASE_DOM"/>
    <property type="match status" value="2"/>
</dbReference>
<feature type="coiled-coil region" evidence="9">
    <location>
        <begin position="622"/>
        <end position="656"/>
    </location>
</feature>
<feature type="transmembrane region" description="Helical" evidence="11">
    <location>
        <begin position="589"/>
        <end position="611"/>
    </location>
</feature>
<dbReference type="PROSITE" id="PS00678">
    <property type="entry name" value="WD_REPEATS_1"/>
    <property type="match status" value="1"/>
</dbReference>
<dbReference type="Gene3D" id="1.10.510.10">
    <property type="entry name" value="Transferase(Phosphotransferase) domain 1"/>
    <property type="match status" value="2"/>
</dbReference>
<evidence type="ECO:0000256" key="2">
    <source>
        <dbReference type="ARBA" id="ARBA00022679"/>
    </source>
</evidence>
<dbReference type="PROSITE" id="PS00107">
    <property type="entry name" value="PROTEIN_KINASE_ATP"/>
    <property type="match status" value="2"/>
</dbReference>
<dbReference type="InterPro" id="IPR015943">
    <property type="entry name" value="WD40/YVTN_repeat-like_dom_sf"/>
</dbReference>
<evidence type="ECO:0000256" key="8">
    <source>
        <dbReference type="PROSITE-ProRule" id="PRU10141"/>
    </source>
</evidence>
<keyword evidence="14" id="KW-1185">Reference proteome</keyword>
<dbReference type="Proteomes" id="UP000005801">
    <property type="component" value="Unassembled WGS sequence"/>
</dbReference>
<dbReference type="InterPro" id="IPR017441">
    <property type="entry name" value="Protein_kinase_ATP_BS"/>
</dbReference>
<dbReference type="PROSITE" id="PS00108">
    <property type="entry name" value="PROTEIN_KINASE_ST"/>
    <property type="match status" value="2"/>
</dbReference>
<evidence type="ECO:0000313" key="14">
    <source>
        <dbReference type="Proteomes" id="UP000005801"/>
    </source>
</evidence>
<dbReference type="InterPro" id="IPR008271">
    <property type="entry name" value="Ser/Thr_kinase_AS"/>
</dbReference>
<dbReference type="Gene3D" id="3.30.200.20">
    <property type="entry name" value="Phosphorylase Kinase, domain 1"/>
    <property type="match status" value="2"/>
</dbReference>
<dbReference type="STRING" id="391625.PPSIR1_04603"/>
<dbReference type="InterPro" id="IPR001680">
    <property type="entry name" value="WD40_rpt"/>
</dbReference>
<keyword evidence="4 8" id="KW-0547">Nucleotide-binding</keyword>
<dbReference type="Pfam" id="PF00400">
    <property type="entry name" value="WD40"/>
    <property type="match status" value="3"/>
</dbReference>
<evidence type="ECO:0000313" key="13">
    <source>
        <dbReference type="EMBL" id="EDM81717.1"/>
    </source>
</evidence>
<feature type="repeat" description="WD" evidence="7">
    <location>
        <begin position="1002"/>
        <end position="1042"/>
    </location>
</feature>
<dbReference type="GO" id="GO:0004674">
    <property type="term" value="F:protein serine/threonine kinase activity"/>
    <property type="evidence" value="ECO:0007669"/>
    <property type="project" value="TreeGrafter"/>
</dbReference>
<dbReference type="EMBL" id="ABCS01000001">
    <property type="protein sequence ID" value="EDM81717.1"/>
    <property type="molecule type" value="Genomic_DNA"/>
</dbReference>